<dbReference type="Proteomes" id="UP000231279">
    <property type="component" value="Unassembled WGS sequence"/>
</dbReference>
<accession>A0A2G9HUT1</accession>
<protein>
    <submittedName>
        <fullName evidence="1">Uncharacterized protein</fullName>
    </submittedName>
</protein>
<evidence type="ECO:0000313" key="1">
    <source>
        <dbReference type="EMBL" id="PIN21080.1"/>
    </source>
</evidence>
<dbReference type="AlphaFoldDB" id="A0A2G9HUT1"/>
<name>A0A2G9HUT1_9LAMI</name>
<comment type="caution">
    <text evidence="1">The sequence shown here is derived from an EMBL/GenBank/DDBJ whole genome shotgun (WGS) entry which is preliminary data.</text>
</comment>
<organism evidence="1 2">
    <name type="scientific">Handroanthus impetiginosus</name>
    <dbReference type="NCBI Taxonomy" id="429701"/>
    <lineage>
        <taxon>Eukaryota</taxon>
        <taxon>Viridiplantae</taxon>
        <taxon>Streptophyta</taxon>
        <taxon>Embryophyta</taxon>
        <taxon>Tracheophyta</taxon>
        <taxon>Spermatophyta</taxon>
        <taxon>Magnoliopsida</taxon>
        <taxon>eudicotyledons</taxon>
        <taxon>Gunneridae</taxon>
        <taxon>Pentapetalae</taxon>
        <taxon>asterids</taxon>
        <taxon>lamiids</taxon>
        <taxon>Lamiales</taxon>
        <taxon>Bignoniaceae</taxon>
        <taxon>Crescentiina</taxon>
        <taxon>Tabebuia alliance</taxon>
        <taxon>Handroanthus</taxon>
    </lineage>
</organism>
<evidence type="ECO:0000313" key="2">
    <source>
        <dbReference type="Proteomes" id="UP000231279"/>
    </source>
</evidence>
<dbReference type="OrthoDB" id="914223at2759"/>
<sequence length="100" mass="10298">MAWTNMRCTRFLKNSVKASRGSQLRTGNCRALRPAPETATVAATGCGEEGTAAAGGNDTMSMSTDFSVSSNNSSSSSVRLSVRGLAFILASGPSRKGPGH</sequence>
<gene>
    <name evidence="1" type="ORF">CDL12_06230</name>
</gene>
<dbReference type="EMBL" id="NKXS01001007">
    <property type="protein sequence ID" value="PIN21080.1"/>
    <property type="molecule type" value="Genomic_DNA"/>
</dbReference>
<reference evidence="2" key="1">
    <citation type="journal article" date="2018" name="Gigascience">
        <title>Genome assembly of the Pink Ipe (Handroanthus impetiginosus, Bignoniaceae), a highly valued, ecologically keystone Neotropical timber forest tree.</title>
        <authorList>
            <person name="Silva-Junior O.B."/>
            <person name="Grattapaglia D."/>
            <person name="Novaes E."/>
            <person name="Collevatti R.G."/>
        </authorList>
    </citation>
    <scope>NUCLEOTIDE SEQUENCE [LARGE SCALE GENOMIC DNA]</scope>
    <source>
        <strain evidence="2">cv. UFG-1</strain>
    </source>
</reference>
<keyword evidence="2" id="KW-1185">Reference proteome</keyword>
<proteinExistence type="predicted"/>